<dbReference type="InterPro" id="IPR029510">
    <property type="entry name" value="Ald_DH_CS_GLU"/>
</dbReference>
<dbReference type="KEGG" id="cef:CE0079"/>
<dbReference type="FunFam" id="3.40.605.10:FF:000007">
    <property type="entry name" value="NAD/NADP-dependent betaine aldehyde dehydrogenase"/>
    <property type="match status" value="1"/>
</dbReference>
<evidence type="ECO:0000313" key="7">
    <source>
        <dbReference type="EMBL" id="BAC16889.1"/>
    </source>
</evidence>
<dbReference type="FunFam" id="3.40.309.10:FF:000009">
    <property type="entry name" value="Aldehyde dehydrogenase A"/>
    <property type="match status" value="1"/>
</dbReference>
<dbReference type="GO" id="GO:0016620">
    <property type="term" value="F:oxidoreductase activity, acting on the aldehyde or oxo group of donors, NAD or NADP as acceptor"/>
    <property type="evidence" value="ECO:0007669"/>
    <property type="project" value="InterPro"/>
</dbReference>
<evidence type="ECO:0000256" key="5">
    <source>
        <dbReference type="RuleBase" id="RU003345"/>
    </source>
</evidence>
<dbReference type="PROSITE" id="PS00687">
    <property type="entry name" value="ALDEHYDE_DEHYDR_GLU"/>
    <property type="match status" value="1"/>
</dbReference>
<evidence type="ECO:0000256" key="3">
    <source>
        <dbReference type="ARBA" id="ARBA00023027"/>
    </source>
</evidence>
<accession>Q8FUE1</accession>
<keyword evidence="8" id="KW-1185">Reference proteome</keyword>
<keyword evidence="2 5" id="KW-0560">Oxidoreductase</keyword>
<evidence type="ECO:0000313" key="8">
    <source>
        <dbReference type="Proteomes" id="UP000001409"/>
    </source>
</evidence>
<dbReference type="Pfam" id="PF00171">
    <property type="entry name" value="Aldedh"/>
    <property type="match status" value="1"/>
</dbReference>
<dbReference type="SUPFAM" id="SSF53720">
    <property type="entry name" value="ALDH-like"/>
    <property type="match status" value="1"/>
</dbReference>
<keyword evidence="3" id="KW-0520">NAD</keyword>
<dbReference type="InterPro" id="IPR015590">
    <property type="entry name" value="Aldehyde_DH_dom"/>
</dbReference>
<protein>
    <submittedName>
        <fullName evidence="7">Putative aldehyde dehydrogenase</fullName>
    </submittedName>
</protein>
<dbReference type="Gene3D" id="3.40.605.10">
    <property type="entry name" value="Aldehyde Dehydrogenase, Chain A, domain 1"/>
    <property type="match status" value="1"/>
</dbReference>
<dbReference type="CDD" id="cd07151">
    <property type="entry name" value="ALDH_HBenzADH"/>
    <property type="match status" value="1"/>
</dbReference>
<feature type="active site" evidence="4">
    <location>
        <position position="267"/>
    </location>
</feature>
<sequence>MRLWGAGGLAEAMSTENFVSNQIFINGWVDGTSERSTTTLNPFNGEEVATIRNASQEDVDKAYATAAEVQKEWAAVPPVKKARILNKAAQVIEDNRDAIVELIRRESGSTALKANIEAGLAMASLREAATFPARITGQILPSNTPGKSNYVFREPLGVVGVISPWNFPFALSMRSVAPALACGNGVVLKPASDTPIVGGTLLAHIFEAAGLPTGLFNVVVGAGSEIGDYFVEHRIPRLISFTGSTPVGKQVGATATGGKYIKKVALELGGNAPMVVLSDADINKAVAAASMGSFLHQGQICMAVNRIIVEAPVYDQFLEGFAARVSKVAYGDQLDDATMVGPIVNDSQVESVSGKIDLAREQGARAVVSGPIEGRVIAPHVFADVTPDMELFREEIFGPVVGVVKADNEEHALELANDTEFGLSSAVFTEDLQRGINFARRVEAGMTHINDITVNDEAHVMFGGEKNSGLGRFNGEWAIDEFTTDHWVSVTTGTDAYPI</sequence>
<dbReference type="AlphaFoldDB" id="Q8FUE1"/>
<dbReference type="HOGENOM" id="CLU_005391_1_0_11"/>
<evidence type="ECO:0000256" key="1">
    <source>
        <dbReference type="ARBA" id="ARBA00009986"/>
    </source>
</evidence>
<proteinExistence type="inferred from homology"/>
<evidence type="ECO:0000256" key="4">
    <source>
        <dbReference type="PROSITE-ProRule" id="PRU10007"/>
    </source>
</evidence>
<organism evidence="7 8">
    <name type="scientific">Corynebacterium efficiens (strain DSM 44549 / YS-314 / AJ 12310 / JCM 11189 / NBRC 100395)</name>
    <dbReference type="NCBI Taxonomy" id="196164"/>
    <lineage>
        <taxon>Bacteria</taxon>
        <taxon>Bacillati</taxon>
        <taxon>Actinomycetota</taxon>
        <taxon>Actinomycetes</taxon>
        <taxon>Mycobacteriales</taxon>
        <taxon>Corynebacteriaceae</taxon>
        <taxon>Corynebacterium</taxon>
    </lineage>
</organism>
<dbReference type="InterPro" id="IPR016163">
    <property type="entry name" value="Ald_DH_C"/>
</dbReference>
<dbReference type="InterPro" id="IPR016160">
    <property type="entry name" value="Ald_DH_CS_CYS"/>
</dbReference>
<evidence type="ECO:0000256" key="2">
    <source>
        <dbReference type="ARBA" id="ARBA00023002"/>
    </source>
</evidence>
<dbReference type="InterPro" id="IPR016162">
    <property type="entry name" value="Ald_DH_N"/>
</dbReference>
<comment type="similarity">
    <text evidence="1 5">Belongs to the aldehyde dehydrogenase family.</text>
</comment>
<dbReference type="PANTHER" id="PTHR42986">
    <property type="entry name" value="BENZALDEHYDE DEHYDROGENASE YFMT"/>
    <property type="match status" value="1"/>
</dbReference>
<feature type="domain" description="Aldehyde dehydrogenase" evidence="6">
    <location>
        <begin position="28"/>
        <end position="488"/>
    </location>
</feature>
<dbReference type="eggNOG" id="COG1012">
    <property type="taxonomic scope" value="Bacteria"/>
</dbReference>
<dbReference type="InterPro" id="IPR016161">
    <property type="entry name" value="Ald_DH/histidinol_DH"/>
</dbReference>
<evidence type="ECO:0000259" key="6">
    <source>
        <dbReference type="Pfam" id="PF00171"/>
    </source>
</evidence>
<dbReference type="Proteomes" id="UP000001409">
    <property type="component" value="Chromosome"/>
</dbReference>
<name>Q8FUE1_COREF</name>
<dbReference type="PROSITE" id="PS00070">
    <property type="entry name" value="ALDEHYDE_DEHYDR_CYS"/>
    <property type="match status" value="1"/>
</dbReference>
<dbReference type="Gene3D" id="3.40.309.10">
    <property type="entry name" value="Aldehyde Dehydrogenase, Chain A, domain 2"/>
    <property type="match status" value="1"/>
</dbReference>
<dbReference type="STRING" id="196164.gene:10740469"/>
<dbReference type="PANTHER" id="PTHR42986:SF1">
    <property type="entry name" value="BENZALDEHYDE DEHYDROGENASE YFMT"/>
    <property type="match status" value="1"/>
</dbReference>
<reference evidence="7 8" key="1">
    <citation type="journal article" date="2003" name="Genome Res.">
        <title>Comparative complete genome sequence analysis of the amino acid replacements responsible for the thermostability of Corynebacterium efficiens.</title>
        <authorList>
            <person name="Nishio Y."/>
            <person name="Nakamura Y."/>
            <person name="Kawarabayasi Y."/>
            <person name="Usuda Y."/>
            <person name="Kimura E."/>
            <person name="Sugimoto S."/>
            <person name="Matsui K."/>
            <person name="Yamagishi A."/>
            <person name="Kikuchi H."/>
            <person name="Ikeo K."/>
            <person name="Gojobori T."/>
        </authorList>
    </citation>
    <scope>NUCLEOTIDE SEQUENCE [LARGE SCALE GENOMIC DNA]</scope>
    <source>
        <strain evidence="8">DSM 44549 / YS-314 / AJ 12310 / JCM 11189 / NBRC 100395</strain>
    </source>
</reference>
<dbReference type="EMBL" id="BA000035">
    <property type="protein sequence ID" value="BAC16889.1"/>
    <property type="molecule type" value="Genomic_DNA"/>
</dbReference>